<dbReference type="InterPro" id="IPR046288">
    <property type="entry name" value="DUF6325"/>
</dbReference>
<comment type="caution">
    <text evidence="1">The sequence shown here is derived from an EMBL/GenBank/DDBJ whole genome shotgun (WGS) entry which is preliminary data.</text>
</comment>
<sequence>MTQSVETADFVDELGPVDWIVVEFPGSRFKGEIVPELETLVERGIVRILDLLILRKDEDGTLDAFELSDVDDSELGGLRSYETELAMLLSEDDVTAVAAAVEPGSTAAVLVWENTWAAPFGSAVRRAGGQLIASGRIPIQALLAVIEEDNEELAKEGA</sequence>
<evidence type="ECO:0000313" key="1">
    <source>
        <dbReference type="EMBL" id="GAA4759859.1"/>
    </source>
</evidence>
<reference evidence="2" key="1">
    <citation type="journal article" date="2019" name="Int. J. Syst. Evol. Microbiol.">
        <title>The Global Catalogue of Microorganisms (GCM) 10K type strain sequencing project: providing services to taxonomists for standard genome sequencing and annotation.</title>
        <authorList>
            <consortium name="The Broad Institute Genomics Platform"/>
            <consortium name="The Broad Institute Genome Sequencing Center for Infectious Disease"/>
            <person name="Wu L."/>
            <person name="Ma J."/>
        </authorList>
    </citation>
    <scope>NUCLEOTIDE SEQUENCE [LARGE SCALE GENOMIC DNA]</scope>
    <source>
        <strain evidence="2">JCM 18532</strain>
    </source>
</reference>
<dbReference type="Pfam" id="PF19850">
    <property type="entry name" value="DUF6325"/>
    <property type="match status" value="1"/>
</dbReference>
<proteinExistence type="predicted"/>
<gene>
    <name evidence="1" type="ORF">GCM10023350_52570</name>
</gene>
<dbReference type="EMBL" id="BAABKN010000039">
    <property type="protein sequence ID" value="GAA4759859.1"/>
    <property type="molecule type" value="Genomic_DNA"/>
</dbReference>
<organism evidence="1 2">
    <name type="scientific">Nocardioides endophyticus</name>
    <dbReference type="NCBI Taxonomy" id="1353775"/>
    <lineage>
        <taxon>Bacteria</taxon>
        <taxon>Bacillati</taxon>
        <taxon>Actinomycetota</taxon>
        <taxon>Actinomycetes</taxon>
        <taxon>Propionibacteriales</taxon>
        <taxon>Nocardioidaceae</taxon>
        <taxon>Nocardioides</taxon>
    </lineage>
</organism>
<protein>
    <recommendedName>
        <fullName evidence="3">DUF1269 domain-containing protein</fullName>
    </recommendedName>
</protein>
<dbReference type="Proteomes" id="UP001499882">
    <property type="component" value="Unassembled WGS sequence"/>
</dbReference>
<accession>A0ABP8ZLR7</accession>
<keyword evidence="2" id="KW-1185">Reference proteome</keyword>
<evidence type="ECO:0000313" key="2">
    <source>
        <dbReference type="Proteomes" id="UP001499882"/>
    </source>
</evidence>
<dbReference type="RefSeq" id="WP_345530117.1">
    <property type="nucleotide sequence ID" value="NZ_BAABKN010000039.1"/>
</dbReference>
<evidence type="ECO:0008006" key="3">
    <source>
        <dbReference type="Google" id="ProtNLM"/>
    </source>
</evidence>
<name>A0ABP8ZLR7_9ACTN</name>